<dbReference type="EMBL" id="MU117962">
    <property type="protein sequence ID" value="KAF9654022.1"/>
    <property type="molecule type" value="Genomic_DNA"/>
</dbReference>
<keyword evidence="2" id="KW-1185">Reference proteome</keyword>
<evidence type="ECO:0000313" key="2">
    <source>
        <dbReference type="Proteomes" id="UP000886501"/>
    </source>
</evidence>
<dbReference type="Proteomes" id="UP000886501">
    <property type="component" value="Unassembled WGS sequence"/>
</dbReference>
<name>A0ACB6ZWV4_THEGA</name>
<proteinExistence type="predicted"/>
<reference evidence="1" key="2">
    <citation type="journal article" date="2020" name="Nat. Commun.">
        <title>Large-scale genome sequencing of mycorrhizal fungi provides insights into the early evolution of symbiotic traits.</title>
        <authorList>
            <person name="Miyauchi S."/>
            <person name="Kiss E."/>
            <person name="Kuo A."/>
            <person name="Drula E."/>
            <person name="Kohler A."/>
            <person name="Sanchez-Garcia M."/>
            <person name="Morin E."/>
            <person name="Andreopoulos B."/>
            <person name="Barry K.W."/>
            <person name="Bonito G."/>
            <person name="Buee M."/>
            <person name="Carver A."/>
            <person name="Chen C."/>
            <person name="Cichocki N."/>
            <person name="Clum A."/>
            <person name="Culley D."/>
            <person name="Crous P.W."/>
            <person name="Fauchery L."/>
            <person name="Girlanda M."/>
            <person name="Hayes R.D."/>
            <person name="Keri Z."/>
            <person name="LaButti K."/>
            <person name="Lipzen A."/>
            <person name="Lombard V."/>
            <person name="Magnuson J."/>
            <person name="Maillard F."/>
            <person name="Murat C."/>
            <person name="Nolan M."/>
            <person name="Ohm R.A."/>
            <person name="Pangilinan J."/>
            <person name="Pereira M.F."/>
            <person name="Perotto S."/>
            <person name="Peter M."/>
            <person name="Pfister S."/>
            <person name="Riley R."/>
            <person name="Sitrit Y."/>
            <person name="Stielow J.B."/>
            <person name="Szollosi G."/>
            <person name="Zifcakova L."/>
            <person name="Stursova M."/>
            <person name="Spatafora J.W."/>
            <person name="Tedersoo L."/>
            <person name="Vaario L.M."/>
            <person name="Yamada A."/>
            <person name="Yan M."/>
            <person name="Wang P."/>
            <person name="Xu J."/>
            <person name="Bruns T."/>
            <person name="Baldrian P."/>
            <person name="Vilgalys R."/>
            <person name="Dunand C."/>
            <person name="Henrissat B."/>
            <person name="Grigoriev I.V."/>
            <person name="Hibbett D."/>
            <person name="Nagy L.G."/>
            <person name="Martin F.M."/>
        </authorList>
    </citation>
    <scope>NUCLEOTIDE SEQUENCE</scope>
    <source>
        <strain evidence="1">P2</strain>
    </source>
</reference>
<evidence type="ECO:0000313" key="1">
    <source>
        <dbReference type="EMBL" id="KAF9654022.1"/>
    </source>
</evidence>
<sequence length="226" mass="25984">MVSFQCNGCGDVLTKPKLDKHRAMCHASFDCIDCSKRFETPADYKGHTSCISEAEKHQKTLYNVGKEGGPERNGRNQRLRQQGGGRQWGNNQPRWQQRNMNQATGANDTPLGTPVRMSPVNDTPVVEEDIQKSQSTTELPKKRKAEPESAESKDTSEPMKKKKKQKNIKEILRDIPEPRFPANRSNQGPNTNQLRKLRSTKGRPRIPISDPLRRNRRRKSDWRRRE</sequence>
<gene>
    <name evidence="1" type="ORF">BDM02DRAFT_1137030</name>
</gene>
<reference evidence="1" key="1">
    <citation type="submission" date="2019-10" db="EMBL/GenBank/DDBJ databases">
        <authorList>
            <consortium name="DOE Joint Genome Institute"/>
            <person name="Kuo A."/>
            <person name="Miyauchi S."/>
            <person name="Kiss E."/>
            <person name="Drula E."/>
            <person name="Kohler A."/>
            <person name="Sanchez-Garcia M."/>
            <person name="Andreopoulos B."/>
            <person name="Barry K.W."/>
            <person name="Bonito G."/>
            <person name="Buee M."/>
            <person name="Carver A."/>
            <person name="Chen C."/>
            <person name="Cichocki N."/>
            <person name="Clum A."/>
            <person name="Culley D."/>
            <person name="Crous P.W."/>
            <person name="Fauchery L."/>
            <person name="Girlanda M."/>
            <person name="Hayes R."/>
            <person name="Keri Z."/>
            <person name="Labutti K."/>
            <person name="Lipzen A."/>
            <person name="Lombard V."/>
            <person name="Magnuson J."/>
            <person name="Maillard F."/>
            <person name="Morin E."/>
            <person name="Murat C."/>
            <person name="Nolan M."/>
            <person name="Ohm R."/>
            <person name="Pangilinan J."/>
            <person name="Pereira M."/>
            <person name="Perotto S."/>
            <person name="Peter M."/>
            <person name="Riley R."/>
            <person name="Sitrit Y."/>
            <person name="Stielow B."/>
            <person name="Szollosi G."/>
            <person name="Zifcakova L."/>
            <person name="Stursova M."/>
            <person name="Spatafora J.W."/>
            <person name="Tedersoo L."/>
            <person name="Vaario L.-M."/>
            <person name="Yamada A."/>
            <person name="Yan M."/>
            <person name="Wang P."/>
            <person name="Xu J."/>
            <person name="Bruns T."/>
            <person name="Baldrian P."/>
            <person name="Vilgalys R."/>
            <person name="Henrissat B."/>
            <person name="Grigoriev I.V."/>
            <person name="Hibbett D."/>
            <person name="Nagy L.G."/>
            <person name="Martin F.M."/>
        </authorList>
    </citation>
    <scope>NUCLEOTIDE SEQUENCE</scope>
    <source>
        <strain evidence="1">P2</strain>
    </source>
</reference>
<accession>A0ACB6ZWV4</accession>
<organism evidence="1 2">
    <name type="scientific">Thelephora ganbajun</name>
    <name type="common">Ganba fungus</name>
    <dbReference type="NCBI Taxonomy" id="370292"/>
    <lineage>
        <taxon>Eukaryota</taxon>
        <taxon>Fungi</taxon>
        <taxon>Dikarya</taxon>
        <taxon>Basidiomycota</taxon>
        <taxon>Agaricomycotina</taxon>
        <taxon>Agaricomycetes</taxon>
        <taxon>Thelephorales</taxon>
        <taxon>Thelephoraceae</taxon>
        <taxon>Thelephora</taxon>
    </lineage>
</organism>
<comment type="caution">
    <text evidence="1">The sequence shown here is derived from an EMBL/GenBank/DDBJ whole genome shotgun (WGS) entry which is preliminary data.</text>
</comment>
<protein>
    <submittedName>
        <fullName evidence="1">Uncharacterized protein</fullName>
    </submittedName>
</protein>